<dbReference type="Pfam" id="PF13904">
    <property type="entry name" value="CCDC34"/>
    <property type="match status" value="1"/>
</dbReference>
<dbReference type="PANTHER" id="PTHR23247">
    <property type="entry name" value="NY-REN-41 ANTIGEN L15 -RELATED"/>
    <property type="match status" value="1"/>
</dbReference>
<feature type="region of interest" description="Disordered" evidence="1">
    <location>
        <begin position="20"/>
        <end position="95"/>
    </location>
</feature>
<dbReference type="FunCoup" id="A0A7M7N886">
    <property type="interactions" value="348"/>
</dbReference>
<name>A0A7M7N886_STRPU</name>
<feature type="compositionally biased region" description="Basic and acidic residues" evidence="1">
    <location>
        <begin position="185"/>
        <end position="198"/>
    </location>
</feature>
<reference evidence="3" key="2">
    <citation type="submission" date="2021-01" db="UniProtKB">
        <authorList>
            <consortium name="EnsemblMetazoa"/>
        </authorList>
    </citation>
    <scope>IDENTIFICATION</scope>
</reference>
<evidence type="ECO:0000256" key="1">
    <source>
        <dbReference type="SAM" id="MobiDB-lite"/>
    </source>
</evidence>
<organism evidence="3 4">
    <name type="scientific">Strongylocentrotus purpuratus</name>
    <name type="common">Purple sea urchin</name>
    <dbReference type="NCBI Taxonomy" id="7668"/>
    <lineage>
        <taxon>Eukaryota</taxon>
        <taxon>Metazoa</taxon>
        <taxon>Echinodermata</taxon>
        <taxon>Eleutherozoa</taxon>
        <taxon>Echinozoa</taxon>
        <taxon>Echinoidea</taxon>
        <taxon>Euechinoidea</taxon>
        <taxon>Echinacea</taxon>
        <taxon>Camarodonta</taxon>
        <taxon>Echinidea</taxon>
        <taxon>Strongylocentrotidae</taxon>
        <taxon>Strongylocentrotus</taxon>
    </lineage>
</organism>
<dbReference type="InParanoid" id="A0A7M7N886"/>
<dbReference type="OMA" id="EWIENKN"/>
<dbReference type="KEGG" id="spu:115920632"/>
<sequence>MKVEKAKVIEVKVNMWIEERTTKEQESRKANWRLEKTKKQLEAEENRRVQEKAKENYGEWRSKKKAEKEMKEKKEKEEQSAEEEAERRRKEEAEDAYLKWKEEAKTRPFPLATRFGYPQGSVKGYHDKASYAIPSYYNPVPWMPIHTPKEHTKPVAKGKKGRGKRTNATSLGRQIQQALSPPLLFRERSAKDKLGKLR</sequence>
<evidence type="ECO:0000313" key="4">
    <source>
        <dbReference type="Proteomes" id="UP000007110"/>
    </source>
</evidence>
<feature type="region of interest" description="Disordered" evidence="1">
    <location>
        <begin position="148"/>
        <end position="198"/>
    </location>
</feature>
<evidence type="ECO:0000259" key="2">
    <source>
        <dbReference type="Pfam" id="PF13904"/>
    </source>
</evidence>
<dbReference type="InterPro" id="IPR025259">
    <property type="entry name" value="CCDC34/181"/>
</dbReference>
<keyword evidence="4" id="KW-1185">Reference proteome</keyword>
<protein>
    <recommendedName>
        <fullName evidence="2">Coiled-coil domain-containing protein</fullName>
    </recommendedName>
</protein>
<dbReference type="PANTHER" id="PTHR23247:SF2">
    <property type="entry name" value="COILED-COIL DOMAIN-CONTAINING PROTEIN 34"/>
    <property type="match status" value="1"/>
</dbReference>
<dbReference type="InterPro" id="IPR045323">
    <property type="entry name" value="CCDC34"/>
</dbReference>
<dbReference type="EnsemblMetazoa" id="XM_030976890">
    <property type="protein sequence ID" value="XP_030832750"/>
    <property type="gene ID" value="LOC115920632"/>
</dbReference>
<dbReference type="Proteomes" id="UP000007110">
    <property type="component" value="Unassembled WGS sequence"/>
</dbReference>
<dbReference type="RefSeq" id="XP_030832750.1">
    <property type="nucleotide sequence ID" value="XM_030976890.1"/>
</dbReference>
<feature type="domain" description="Coiled-coil" evidence="2">
    <location>
        <begin position="3"/>
        <end position="142"/>
    </location>
</feature>
<reference evidence="4" key="1">
    <citation type="submission" date="2015-02" db="EMBL/GenBank/DDBJ databases">
        <title>Genome sequencing for Strongylocentrotus purpuratus.</title>
        <authorList>
            <person name="Murali S."/>
            <person name="Liu Y."/>
            <person name="Vee V."/>
            <person name="English A."/>
            <person name="Wang M."/>
            <person name="Skinner E."/>
            <person name="Han Y."/>
            <person name="Muzny D.M."/>
            <person name="Worley K.C."/>
            <person name="Gibbs R.A."/>
        </authorList>
    </citation>
    <scope>NUCLEOTIDE SEQUENCE</scope>
</reference>
<dbReference type="AlphaFoldDB" id="A0A7M7N886"/>
<feature type="compositionally biased region" description="Polar residues" evidence="1">
    <location>
        <begin position="166"/>
        <end position="179"/>
    </location>
</feature>
<feature type="compositionally biased region" description="Basic residues" evidence="1">
    <location>
        <begin position="154"/>
        <end position="165"/>
    </location>
</feature>
<dbReference type="GeneID" id="115920632"/>
<dbReference type="OrthoDB" id="5981665at2759"/>
<evidence type="ECO:0000313" key="3">
    <source>
        <dbReference type="EnsemblMetazoa" id="XP_030832750"/>
    </source>
</evidence>
<accession>A0A7M7N886</accession>
<proteinExistence type="predicted"/>